<reference evidence="1 2" key="1">
    <citation type="submission" date="2018-06" db="EMBL/GenBank/DDBJ databases">
        <authorList>
            <consortium name="Pathogen Informatics"/>
            <person name="Doyle S."/>
        </authorList>
    </citation>
    <scope>NUCLEOTIDE SEQUENCE [LARGE SCALE GENOMIC DNA]</scope>
    <source>
        <strain evidence="1 2">NCTC13149</strain>
    </source>
</reference>
<name>A0A379C634_9FIRM</name>
<accession>A0A379C634</accession>
<proteinExistence type="predicted"/>
<evidence type="ECO:0000313" key="1">
    <source>
        <dbReference type="EMBL" id="SUB57730.1"/>
    </source>
</evidence>
<sequence length="149" mass="17814">MKISEFKKAIDSIGFYNDKDFKVVEDDFDFYIESDTKILAAINKSERCFIDTKYLDFLELEERLRQDLLDVIYKFASTPIPEREDSKIYNIPLPHLKTSNGEQLFLTHQGNFFPHVRNTELRQTWKEKDLIHIPEEYRDFAVEIIEVEE</sequence>
<gene>
    <name evidence="1" type="ORF">NCTC13149_01587</name>
</gene>
<protein>
    <submittedName>
        <fullName evidence="1">Uncharacterized protein</fullName>
    </submittedName>
</protein>
<dbReference type="STRING" id="1122949.GCA_000378725_01669"/>
<dbReference type="AlphaFoldDB" id="A0A379C634"/>
<organism evidence="1 2">
    <name type="scientific">Peptoniphilus lacrimalis</name>
    <dbReference type="NCBI Taxonomy" id="33031"/>
    <lineage>
        <taxon>Bacteria</taxon>
        <taxon>Bacillati</taxon>
        <taxon>Bacillota</taxon>
        <taxon>Tissierellia</taxon>
        <taxon>Tissierellales</taxon>
        <taxon>Peptoniphilaceae</taxon>
        <taxon>Peptoniphilus</taxon>
    </lineage>
</organism>
<dbReference type="EMBL" id="UGSZ01000001">
    <property type="protein sequence ID" value="SUB57730.1"/>
    <property type="molecule type" value="Genomic_DNA"/>
</dbReference>
<dbReference type="RefSeq" id="WP_019035282.1">
    <property type="nucleotide sequence ID" value="NZ_UGSZ01000001.1"/>
</dbReference>
<evidence type="ECO:0000313" key="2">
    <source>
        <dbReference type="Proteomes" id="UP000255517"/>
    </source>
</evidence>
<dbReference type="Proteomes" id="UP000255517">
    <property type="component" value="Unassembled WGS sequence"/>
</dbReference>
<dbReference type="OrthoDB" id="1693033at2"/>